<organism evidence="3 4">
    <name type="scientific">Jiangella ureilytica</name>
    <dbReference type="NCBI Taxonomy" id="2530374"/>
    <lineage>
        <taxon>Bacteria</taxon>
        <taxon>Bacillati</taxon>
        <taxon>Actinomycetota</taxon>
        <taxon>Actinomycetes</taxon>
        <taxon>Jiangellales</taxon>
        <taxon>Jiangellaceae</taxon>
        <taxon>Jiangella</taxon>
    </lineage>
</organism>
<feature type="signal peptide" evidence="2">
    <location>
        <begin position="1"/>
        <end position="19"/>
    </location>
</feature>
<feature type="chain" id="PRO_5039041859" description="Lipoprotein" evidence="2">
    <location>
        <begin position="20"/>
        <end position="233"/>
    </location>
</feature>
<dbReference type="OrthoDB" id="5188486at2"/>
<feature type="compositionally biased region" description="Low complexity" evidence="1">
    <location>
        <begin position="20"/>
        <end position="55"/>
    </location>
</feature>
<dbReference type="Proteomes" id="UP000295621">
    <property type="component" value="Unassembled WGS sequence"/>
</dbReference>
<dbReference type="RefSeq" id="WP_131987853.1">
    <property type="nucleotide sequence ID" value="NZ_SMKL01000087.1"/>
</dbReference>
<proteinExistence type="predicted"/>
<dbReference type="EMBL" id="SMKL01000087">
    <property type="protein sequence ID" value="TDC46864.1"/>
    <property type="molecule type" value="Genomic_DNA"/>
</dbReference>
<evidence type="ECO:0000256" key="1">
    <source>
        <dbReference type="SAM" id="MobiDB-lite"/>
    </source>
</evidence>
<protein>
    <recommendedName>
        <fullName evidence="5">Lipoprotein</fullName>
    </recommendedName>
</protein>
<comment type="caution">
    <text evidence="3">The sequence shown here is derived from an EMBL/GenBank/DDBJ whole genome shotgun (WGS) entry which is preliminary data.</text>
</comment>
<dbReference type="AlphaFoldDB" id="A0A4R4RCK8"/>
<evidence type="ECO:0008006" key="5">
    <source>
        <dbReference type="Google" id="ProtNLM"/>
    </source>
</evidence>
<accession>A0A4R4RCK8</accession>
<sequence>MSRRLLALAVAAATAVVAAAPAGCSAEGGAPSEPSASGATTATASPSAGATSETAPSDDPDAAPAPQDEPAPSPTFTQPFLPPGDERVIDLPAELVIEPPPGATDDERAVLAAAGRFMASWDAILFGASDDQSGIFATSVDPQLGRLLNYLAESVSKERVIVGEPTVIELHAVSVNGDSAEVDICTVMRDWVQYTGGTPEPQPEVERLILTMTHDKHGWRASDTAQADPEPCV</sequence>
<feature type="region of interest" description="Disordered" evidence="1">
    <location>
        <begin position="20"/>
        <end position="84"/>
    </location>
</feature>
<gene>
    <name evidence="3" type="ORF">E1212_25850</name>
</gene>
<keyword evidence="4" id="KW-1185">Reference proteome</keyword>
<evidence type="ECO:0000313" key="3">
    <source>
        <dbReference type="EMBL" id="TDC46864.1"/>
    </source>
</evidence>
<evidence type="ECO:0000256" key="2">
    <source>
        <dbReference type="SAM" id="SignalP"/>
    </source>
</evidence>
<name>A0A4R4RCK8_9ACTN</name>
<evidence type="ECO:0000313" key="4">
    <source>
        <dbReference type="Proteomes" id="UP000295621"/>
    </source>
</evidence>
<keyword evidence="2" id="KW-0732">Signal</keyword>
<reference evidence="3 4" key="1">
    <citation type="submission" date="2019-02" db="EMBL/GenBank/DDBJ databases">
        <title>Draft genome sequences of novel Actinobacteria.</title>
        <authorList>
            <person name="Sahin N."/>
            <person name="Ay H."/>
            <person name="Saygin H."/>
        </authorList>
    </citation>
    <scope>NUCLEOTIDE SEQUENCE [LARGE SCALE GENOMIC DNA]</scope>
    <source>
        <strain evidence="3 4">KC603</strain>
    </source>
</reference>